<evidence type="ECO:0000256" key="1">
    <source>
        <dbReference type="ARBA" id="ARBA00004141"/>
    </source>
</evidence>
<evidence type="ECO:0000256" key="2">
    <source>
        <dbReference type="ARBA" id="ARBA00022692"/>
    </source>
</evidence>
<feature type="transmembrane region" description="Helical" evidence="6">
    <location>
        <begin position="38"/>
        <end position="60"/>
    </location>
</feature>
<accession>S9VDI4</accession>
<name>S9VDI4_9TRYP</name>
<gene>
    <name evidence="8" type="ORF">STCU_06857</name>
</gene>
<dbReference type="OrthoDB" id="251148at2759"/>
<keyword evidence="9" id="KW-1185">Reference proteome</keyword>
<feature type="transmembrane region" description="Helical" evidence="6">
    <location>
        <begin position="195"/>
        <end position="215"/>
    </location>
</feature>
<feature type="transmembrane region" description="Helical" evidence="6">
    <location>
        <begin position="367"/>
        <end position="392"/>
    </location>
</feature>
<keyword evidence="2 6" id="KW-0812">Transmembrane</keyword>
<evidence type="ECO:0000259" key="7">
    <source>
        <dbReference type="Pfam" id="PF06813"/>
    </source>
</evidence>
<dbReference type="PANTHER" id="PTHR21576">
    <property type="entry name" value="UNCHARACTERIZED NODULIN-LIKE PROTEIN"/>
    <property type="match status" value="1"/>
</dbReference>
<dbReference type="InterPro" id="IPR036259">
    <property type="entry name" value="MFS_trans_sf"/>
</dbReference>
<reference evidence="8 9" key="1">
    <citation type="journal article" date="2013" name="PLoS ONE">
        <title>Predicting the Proteins of Angomonas deanei, Strigomonas culicis and Their Respective Endosymbionts Reveals New Aspects of the Trypanosomatidae Family.</title>
        <authorList>
            <person name="Motta M.C."/>
            <person name="Martins A.C."/>
            <person name="de Souza S.S."/>
            <person name="Catta-Preta C.M."/>
            <person name="Silva R."/>
            <person name="Klein C.C."/>
            <person name="de Almeida L.G."/>
            <person name="de Lima Cunha O."/>
            <person name="Ciapina L.P."/>
            <person name="Brocchi M."/>
            <person name="Colabardini A.C."/>
            <person name="de Araujo Lima B."/>
            <person name="Machado C.R."/>
            <person name="de Almeida Soares C.M."/>
            <person name="Probst C.M."/>
            <person name="de Menezes C.B."/>
            <person name="Thompson C.E."/>
            <person name="Bartholomeu D.C."/>
            <person name="Gradia D.F."/>
            <person name="Pavoni D.P."/>
            <person name="Grisard E.C."/>
            <person name="Fantinatti-Garboggini F."/>
            <person name="Marchini F.K."/>
            <person name="Rodrigues-Luiz G.F."/>
            <person name="Wagner G."/>
            <person name="Goldman G.H."/>
            <person name="Fietto J.L."/>
            <person name="Elias M.C."/>
            <person name="Goldman M.H."/>
            <person name="Sagot M.F."/>
            <person name="Pereira M."/>
            <person name="Stoco P.H."/>
            <person name="de Mendonca-Neto R.P."/>
            <person name="Teixeira S.M."/>
            <person name="Maciel T.E."/>
            <person name="de Oliveira Mendes T.A."/>
            <person name="Urmenyi T.P."/>
            <person name="de Souza W."/>
            <person name="Schenkman S."/>
            <person name="de Vasconcelos A.T."/>
        </authorList>
    </citation>
    <scope>NUCLEOTIDE SEQUENCE [LARGE SCALE GENOMIC DNA]</scope>
</reference>
<comment type="subcellular location">
    <subcellularLocation>
        <location evidence="1">Membrane</location>
        <topology evidence="1">Multi-pass membrane protein</topology>
    </subcellularLocation>
</comment>
<keyword evidence="3 6" id="KW-1133">Transmembrane helix</keyword>
<proteinExistence type="predicted"/>
<protein>
    <recommendedName>
        <fullName evidence="7">Nodulin-like domain-containing protein</fullName>
    </recommendedName>
</protein>
<feature type="transmembrane region" description="Helical" evidence="6">
    <location>
        <begin position="139"/>
        <end position="157"/>
    </location>
</feature>
<evidence type="ECO:0000256" key="5">
    <source>
        <dbReference type="SAM" id="MobiDB-lite"/>
    </source>
</evidence>
<evidence type="ECO:0000313" key="9">
    <source>
        <dbReference type="Proteomes" id="UP000015354"/>
    </source>
</evidence>
<dbReference type="EMBL" id="ATMH01006857">
    <property type="protein sequence ID" value="EPY25071.1"/>
    <property type="molecule type" value="Genomic_DNA"/>
</dbReference>
<feature type="transmembrane region" description="Helical" evidence="6">
    <location>
        <begin position="169"/>
        <end position="189"/>
    </location>
</feature>
<dbReference type="PANTHER" id="PTHR21576:SF157">
    <property type="entry name" value="NODULIN-LIKE DOMAIN-CONTAINING PROTEIN"/>
    <property type="match status" value="1"/>
</dbReference>
<feature type="transmembrane region" description="Helical" evidence="6">
    <location>
        <begin position="468"/>
        <end position="488"/>
    </location>
</feature>
<feature type="transmembrane region" description="Helical" evidence="6">
    <location>
        <begin position="500"/>
        <end position="520"/>
    </location>
</feature>
<feature type="transmembrane region" description="Helical" evidence="6">
    <location>
        <begin position="404"/>
        <end position="423"/>
    </location>
</feature>
<dbReference type="Pfam" id="PF06813">
    <property type="entry name" value="Nodulin-like"/>
    <property type="match status" value="1"/>
</dbReference>
<sequence length="619" mass="68645">MTGEEKHAKHARPDSPVEVHLEVLSCKAQAPISEEHRFFLVVIGSLGCICVSFIHAFNLISGDLAELNNLSQGDLNSISAVGKVFAYCLLPYGFLYDYFGPIPITIIATVYFSLGCILMALSFAQIIQADTVRLCVFNGILGSGTMLFDLAPIVTVCSHFPTMRGATIALLKSFTGLGTAIFGSIRSGFLTRPDHFFYFLAAYSGAVGTVLLLFLRLPPYHLTDWEKRRLPMEKKQLLIERRTQYLRQKPPTWRFIVGYVILITLIIYLPVQSAVVTYMKLGSGPKRVFAVITAVLTASMILICAPDPRKFFASKKNAQNNDGQVDQVDLDAEEKTEPAGAPVETEVDYIAPQYQESFLHNLLTLRLWCLTWTLFCLTGIEYTIVLNASYIVGAIEGHAVSKDLRTLLSVLNGVGSAVGRLMMAGFEHWSQHRAPEKRIPFTWAALFPTILLVISVVLFLTLPGSVLPLPFVIVAIANGSQATLTVLIPRTIYGKDTAKHYNFCFVPSILSSILIVRFLYAEWYSVQAIKTGGTKGYCFGMQCVLMPLLVMLGPPRDQHSLHGVPRSELQPLLRARVGGAPPHTRAGRERHRREQGRVGRGEAVECRFYGRGDRRAQRS</sequence>
<dbReference type="Proteomes" id="UP000015354">
    <property type="component" value="Unassembled WGS sequence"/>
</dbReference>
<evidence type="ECO:0000313" key="8">
    <source>
        <dbReference type="EMBL" id="EPY25071.1"/>
    </source>
</evidence>
<feature type="transmembrane region" description="Helical" evidence="6">
    <location>
        <begin position="251"/>
        <end position="268"/>
    </location>
</feature>
<feature type="transmembrane region" description="Helical" evidence="6">
    <location>
        <begin position="106"/>
        <end position="127"/>
    </location>
</feature>
<comment type="caution">
    <text evidence="8">The sequence shown here is derived from an EMBL/GenBank/DDBJ whole genome shotgun (WGS) entry which is preliminary data.</text>
</comment>
<evidence type="ECO:0000256" key="6">
    <source>
        <dbReference type="SAM" id="Phobius"/>
    </source>
</evidence>
<feature type="transmembrane region" description="Helical" evidence="6">
    <location>
        <begin position="288"/>
        <end position="306"/>
    </location>
</feature>
<dbReference type="InterPro" id="IPR010658">
    <property type="entry name" value="Nodulin-like"/>
</dbReference>
<dbReference type="SUPFAM" id="SSF103473">
    <property type="entry name" value="MFS general substrate transporter"/>
    <property type="match status" value="1"/>
</dbReference>
<feature type="transmembrane region" description="Helical" evidence="6">
    <location>
        <begin position="443"/>
        <end position="462"/>
    </location>
</feature>
<evidence type="ECO:0000256" key="3">
    <source>
        <dbReference type="ARBA" id="ARBA00022989"/>
    </source>
</evidence>
<evidence type="ECO:0000256" key="4">
    <source>
        <dbReference type="ARBA" id="ARBA00023136"/>
    </source>
</evidence>
<keyword evidence="4 6" id="KW-0472">Membrane</keyword>
<dbReference type="AlphaFoldDB" id="S9VDI4"/>
<dbReference type="GO" id="GO:0016020">
    <property type="term" value="C:membrane"/>
    <property type="evidence" value="ECO:0007669"/>
    <property type="project" value="UniProtKB-SubCell"/>
</dbReference>
<dbReference type="Gene3D" id="1.20.1250.20">
    <property type="entry name" value="MFS general substrate transporter like domains"/>
    <property type="match status" value="1"/>
</dbReference>
<feature type="region of interest" description="Disordered" evidence="5">
    <location>
        <begin position="577"/>
        <end position="598"/>
    </location>
</feature>
<organism evidence="8 9">
    <name type="scientific">Strigomonas culicis</name>
    <dbReference type="NCBI Taxonomy" id="28005"/>
    <lineage>
        <taxon>Eukaryota</taxon>
        <taxon>Discoba</taxon>
        <taxon>Euglenozoa</taxon>
        <taxon>Kinetoplastea</taxon>
        <taxon>Metakinetoplastina</taxon>
        <taxon>Trypanosomatida</taxon>
        <taxon>Trypanosomatidae</taxon>
        <taxon>Strigomonadinae</taxon>
        <taxon>Strigomonas</taxon>
    </lineage>
</organism>
<feature type="domain" description="Nodulin-like" evidence="7">
    <location>
        <begin position="56"/>
        <end position="292"/>
    </location>
</feature>